<dbReference type="PANTHER" id="PTHR48046:SF1">
    <property type="entry name" value="GLYCOSYLTRANSFERASE-RELATED"/>
    <property type="match status" value="1"/>
</dbReference>
<dbReference type="InterPro" id="IPR002213">
    <property type="entry name" value="UDP_glucos_trans"/>
</dbReference>
<organism evidence="4">
    <name type="scientific">Ananas comosus var. bracteatus</name>
    <name type="common">red pineapple</name>
    <dbReference type="NCBI Taxonomy" id="296719"/>
    <lineage>
        <taxon>Eukaryota</taxon>
        <taxon>Viridiplantae</taxon>
        <taxon>Streptophyta</taxon>
        <taxon>Embryophyta</taxon>
        <taxon>Tracheophyta</taxon>
        <taxon>Spermatophyta</taxon>
        <taxon>Magnoliopsida</taxon>
        <taxon>Liliopsida</taxon>
        <taxon>Poales</taxon>
        <taxon>Bromeliaceae</taxon>
        <taxon>Bromelioideae</taxon>
        <taxon>Ananas</taxon>
    </lineage>
</organism>
<feature type="compositionally biased region" description="Basic residues" evidence="3">
    <location>
        <begin position="85"/>
        <end position="103"/>
    </location>
</feature>
<dbReference type="PANTHER" id="PTHR48046">
    <property type="entry name" value="UDP-GLYCOSYLTRANSFERASE 72E1"/>
    <property type="match status" value="1"/>
</dbReference>
<protein>
    <submittedName>
        <fullName evidence="4">Uncharacterized protein</fullName>
    </submittedName>
</protein>
<accession>A0A6V7NZR1</accession>
<dbReference type="EMBL" id="LR862143">
    <property type="protein sequence ID" value="CAD1824055.1"/>
    <property type="molecule type" value="Genomic_DNA"/>
</dbReference>
<evidence type="ECO:0000256" key="1">
    <source>
        <dbReference type="ARBA" id="ARBA00022676"/>
    </source>
</evidence>
<dbReference type="Gene3D" id="3.40.50.2000">
    <property type="entry name" value="Glycogen Phosphorylase B"/>
    <property type="match status" value="1"/>
</dbReference>
<dbReference type="SUPFAM" id="SSF53756">
    <property type="entry name" value="UDP-Glycosyltransferase/glycogen phosphorylase"/>
    <property type="match status" value="1"/>
</dbReference>
<dbReference type="GO" id="GO:0008194">
    <property type="term" value="F:UDP-glycosyltransferase activity"/>
    <property type="evidence" value="ECO:0007669"/>
    <property type="project" value="InterPro"/>
</dbReference>
<evidence type="ECO:0000313" key="4">
    <source>
        <dbReference type="EMBL" id="CAD1824055.1"/>
    </source>
</evidence>
<evidence type="ECO:0000256" key="3">
    <source>
        <dbReference type="SAM" id="MobiDB-lite"/>
    </source>
</evidence>
<keyword evidence="1" id="KW-0328">Glycosyltransferase</keyword>
<sequence length="136" mass="15388">MPGSKDDPSSYLPEGFLERSKDVSRVVPSWAPQVRVLAHAATGGFFSHCGWNSTLESVVHGVPMIAHRALRRAARERRPAYGGGRNRHPAAPRSCRRWRRGRSPRPSSPRTRHYRKFSVNGGRERARVQQILKNIL</sequence>
<proteinExistence type="predicted"/>
<reference evidence="4" key="1">
    <citation type="submission" date="2020-07" db="EMBL/GenBank/DDBJ databases">
        <authorList>
            <person name="Lin J."/>
        </authorList>
    </citation>
    <scope>NUCLEOTIDE SEQUENCE</scope>
</reference>
<feature type="region of interest" description="Disordered" evidence="3">
    <location>
        <begin position="76"/>
        <end position="114"/>
    </location>
</feature>
<dbReference type="Pfam" id="PF00201">
    <property type="entry name" value="UDPGT"/>
    <property type="match status" value="1"/>
</dbReference>
<keyword evidence="2" id="KW-0808">Transferase</keyword>
<gene>
    <name evidence="4" type="ORF">CB5_LOCUS7266</name>
</gene>
<dbReference type="AlphaFoldDB" id="A0A6V7NZR1"/>
<evidence type="ECO:0000256" key="2">
    <source>
        <dbReference type="ARBA" id="ARBA00022679"/>
    </source>
</evidence>
<name>A0A6V7NZR1_ANACO</name>